<reference evidence="2 3" key="1">
    <citation type="submission" date="2023-09" db="EMBL/GenBank/DDBJ databases">
        <authorList>
            <person name="Wang M."/>
        </authorList>
    </citation>
    <scope>NUCLEOTIDE SEQUENCE [LARGE SCALE GENOMIC DNA]</scope>
    <source>
        <strain evidence="2">GT-2023</strain>
        <tissue evidence="2">Liver</tissue>
    </source>
</reference>
<evidence type="ECO:0000313" key="3">
    <source>
        <dbReference type="Proteomes" id="UP001558613"/>
    </source>
</evidence>
<evidence type="ECO:0000256" key="1">
    <source>
        <dbReference type="SAM" id="MobiDB-lite"/>
    </source>
</evidence>
<feature type="compositionally biased region" description="Polar residues" evidence="1">
    <location>
        <begin position="19"/>
        <end position="29"/>
    </location>
</feature>
<comment type="caution">
    <text evidence="2">The sequence shown here is derived from an EMBL/GenBank/DDBJ whole genome shotgun (WGS) entry which is preliminary data.</text>
</comment>
<keyword evidence="3" id="KW-1185">Reference proteome</keyword>
<gene>
    <name evidence="2" type="ORF">QQF64_011490</name>
</gene>
<proteinExistence type="predicted"/>
<feature type="region of interest" description="Disordered" evidence="1">
    <location>
        <begin position="15"/>
        <end position="58"/>
    </location>
</feature>
<dbReference type="Proteomes" id="UP001558613">
    <property type="component" value="Unassembled WGS sequence"/>
</dbReference>
<protein>
    <submittedName>
        <fullName evidence="2">Uncharacterized protein</fullName>
    </submittedName>
</protein>
<evidence type="ECO:0000313" key="2">
    <source>
        <dbReference type="EMBL" id="KAL1258246.1"/>
    </source>
</evidence>
<dbReference type="EMBL" id="JAYMGO010000017">
    <property type="protein sequence ID" value="KAL1258246.1"/>
    <property type="molecule type" value="Genomic_DNA"/>
</dbReference>
<sequence length="186" mass="20619">MSHFLQATLLEEVLEDAHGSSQSSITGQRRVQRSGPEDQPAHSSKAANSDTEHKQPWGGDQAVACYENRAVEGIKLNHAAAWLRRGEERRGEERSIWTLNREHKRAGNSALLTNISRQGTDRIVQVFVELQSVVTAGVRADPGAVCCRKRSDSPGQLVRSTLTSAQAAQREERVLFTKQPVEIHFV</sequence>
<name>A0ABR3LZD8_9TELE</name>
<accession>A0ABR3LZD8</accession>
<organism evidence="2 3">
    <name type="scientific">Cirrhinus molitorella</name>
    <name type="common">mud carp</name>
    <dbReference type="NCBI Taxonomy" id="172907"/>
    <lineage>
        <taxon>Eukaryota</taxon>
        <taxon>Metazoa</taxon>
        <taxon>Chordata</taxon>
        <taxon>Craniata</taxon>
        <taxon>Vertebrata</taxon>
        <taxon>Euteleostomi</taxon>
        <taxon>Actinopterygii</taxon>
        <taxon>Neopterygii</taxon>
        <taxon>Teleostei</taxon>
        <taxon>Ostariophysi</taxon>
        <taxon>Cypriniformes</taxon>
        <taxon>Cyprinidae</taxon>
        <taxon>Labeoninae</taxon>
        <taxon>Labeonini</taxon>
        <taxon>Cirrhinus</taxon>
    </lineage>
</organism>